<comment type="caution">
    <text evidence="2">The sequence shown here is derived from an EMBL/GenBank/DDBJ whole genome shotgun (WGS) entry which is preliminary data.</text>
</comment>
<gene>
    <name evidence="2" type="ORF">CLTEP_05400</name>
</gene>
<dbReference type="AlphaFoldDB" id="A0A151B6R3"/>
<dbReference type="PANTHER" id="PTHR13696:SF99">
    <property type="entry name" value="COBYRINIC ACID AC-DIAMIDE SYNTHASE"/>
    <property type="match status" value="1"/>
</dbReference>
<reference evidence="2 3" key="1">
    <citation type="submission" date="2016-02" db="EMBL/GenBank/DDBJ databases">
        <title>Genome sequence of Clostridium tepidiprofundi DSM 19306.</title>
        <authorList>
            <person name="Poehlein A."/>
            <person name="Daniel R."/>
        </authorList>
    </citation>
    <scope>NUCLEOTIDE SEQUENCE [LARGE SCALE GENOMIC DNA]</scope>
    <source>
        <strain evidence="2 3">DSM 19306</strain>
    </source>
</reference>
<feature type="domain" description="AAA" evidence="1">
    <location>
        <begin position="31"/>
        <end position="226"/>
    </location>
</feature>
<dbReference type="InterPro" id="IPR025669">
    <property type="entry name" value="AAA_dom"/>
</dbReference>
<dbReference type="EMBL" id="LTBA01000002">
    <property type="protein sequence ID" value="KYH35596.1"/>
    <property type="molecule type" value="Genomic_DNA"/>
</dbReference>
<dbReference type="InterPro" id="IPR050678">
    <property type="entry name" value="DNA_Partitioning_ATPase"/>
</dbReference>
<name>A0A151B6R3_9CLOT</name>
<dbReference type="Gene3D" id="3.40.50.300">
    <property type="entry name" value="P-loop containing nucleotide triphosphate hydrolases"/>
    <property type="match status" value="1"/>
</dbReference>
<sequence>MKTDIKDIVEIQESISAGEEISINLPKYKKYTICNLRGGIGKTTLAFNLSYLARNVLAVDTCAQGNLSYFYDNNYFTNASTNVKDMILPYIVPGLGKPTRVACRISATNQFFDDNSYYIPSSDELYILPSQLATALNQANNVQSPTKEQIVENILLSLRKETDREMQETGCSKCLIDTSPFFSGATHLAWHASDALIIPVRTDQQSINSLNLLLKTLKDPSSDFRRNMSYLTPNLKTPKIQMIILTHCTWSTQKNAKNKPNQQTKVYIEKVKDIVNRNITSFTTDNPDNHIFLLDDFLGTGRISSALSKPVLLLQQGESMRINKVKTTVNASVEKCKNQLRHISNALW</sequence>
<dbReference type="RefSeq" id="WP_242863854.1">
    <property type="nucleotide sequence ID" value="NZ_LTBA01000002.1"/>
</dbReference>
<dbReference type="CDD" id="cd02042">
    <property type="entry name" value="ParAB_family"/>
    <property type="match status" value="1"/>
</dbReference>
<evidence type="ECO:0000259" key="1">
    <source>
        <dbReference type="Pfam" id="PF13614"/>
    </source>
</evidence>
<evidence type="ECO:0000313" key="3">
    <source>
        <dbReference type="Proteomes" id="UP000075531"/>
    </source>
</evidence>
<dbReference type="STRING" id="1121338.CLTEP_05400"/>
<dbReference type="PANTHER" id="PTHR13696">
    <property type="entry name" value="P-LOOP CONTAINING NUCLEOSIDE TRIPHOSPHATE HYDROLASE"/>
    <property type="match status" value="1"/>
</dbReference>
<dbReference type="PATRIC" id="fig|1121338.3.peg.545"/>
<proteinExistence type="predicted"/>
<dbReference type="SUPFAM" id="SSF52540">
    <property type="entry name" value="P-loop containing nucleoside triphosphate hydrolases"/>
    <property type="match status" value="1"/>
</dbReference>
<protein>
    <submittedName>
        <fullName evidence="2">CobQ/CobB/MinD/ParA nucleotide binding domain protein</fullName>
    </submittedName>
</protein>
<dbReference type="InterPro" id="IPR027417">
    <property type="entry name" value="P-loop_NTPase"/>
</dbReference>
<organism evidence="2 3">
    <name type="scientific">Clostridium tepidiprofundi DSM 19306</name>
    <dbReference type="NCBI Taxonomy" id="1121338"/>
    <lineage>
        <taxon>Bacteria</taxon>
        <taxon>Bacillati</taxon>
        <taxon>Bacillota</taxon>
        <taxon>Clostridia</taxon>
        <taxon>Eubacteriales</taxon>
        <taxon>Clostridiaceae</taxon>
        <taxon>Clostridium</taxon>
    </lineage>
</organism>
<dbReference type="Proteomes" id="UP000075531">
    <property type="component" value="Unassembled WGS sequence"/>
</dbReference>
<keyword evidence="3" id="KW-1185">Reference proteome</keyword>
<evidence type="ECO:0000313" key="2">
    <source>
        <dbReference type="EMBL" id="KYH35596.1"/>
    </source>
</evidence>
<dbReference type="Pfam" id="PF13614">
    <property type="entry name" value="AAA_31"/>
    <property type="match status" value="1"/>
</dbReference>
<accession>A0A151B6R3</accession>